<evidence type="ECO:0000313" key="1">
    <source>
        <dbReference type="EMBL" id="BBZ35029.1"/>
    </source>
</evidence>
<organism evidence="1 2">
    <name type="scientific">Mycolicibacterium confluentis</name>
    <dbReference type="NCBI Taxonomy" id="28047"/>
    <lineage>
        <taxon>Bacteria</taxon>
        <taxon>Bacillati</taxon>
        <taxon>Actinomycetota</taxon>
        <taxon>Actinomycetes</taxon>
        <taxon>Mycobacteriales</taxon>
        <taxon>Mycobacteriaceae</taxon>
        <taxon>Mycolicibacterium</taxon>
    </lineage>
</organism>
<accession>A0A7I7Y0E5</accession>
<dbReference type="Proteomes" id="UP000466931">
    <property type="component" value="Chromosome"/>
</dbReference>
<dbReference type="InterPro" id="IPR011335">
    <property type="entry name" value="Restrct_endonuc-II-like"/>
</dbReference>
<protein>
    <submittedName>
        <fullName evidence="1">Uncharacterized protein</fullName>
    </submittedName>
</protein>
<name>A0A7I7Y0E5_9MYCO</name>
<dbReference type="SUPFAM" id="SSF52980">
    <property type="entry name" value="Restriction endonuclease-like"/>
    <property type="match status" value="1"/>
</dbReference>
<reference evidence="1" key="2">
    <citation type="submission" date="2020-02" db="EMBL/GenBank/DDBJ databases">
        <authorList>
            <person name="Matsumoto Y."/>
            <person name="Motooka D."/>
            <person name="Nakamura S."/>
        </authorList>
    </citation>
    <scope>NUCLEOTIDE SEQUENCE</scope>
    <source>
        <strain evidence="1">JCM 13671</strain>
    </source>
</reference>
<reference evidence="1" key="1">
    <citation type="journal article" date="2019" name="Emerg. Microbes Infect.">
        <title>Comprehensive subspecies identification of 175 nontuberculous mycobacteria species based on 7547 genomic profiles.</title>
        <authorList>
            <person name="Matsumoto Y."/>
            <person name="Kinjo T."/>
            <person name="Motooka D."/>
            <person name="Nabeya D."/>
            <person name="Jung N."/>
            <person name="Uechi K."/>
            <person name="Horii T."/>
            <person name="Iida T."/>
            <person name="Fujita J."/>
            <person name="Nakamura S."/>
        </authorList>
    </citation>
    <scope>NUCLEOTIDE SEQUENCE [LARGE SCALE GENOMIC DNA]</scope>
    <source>
        <strain evidence="1">JCM 13671</strain>
    </source>
</reference>
<proteinExistence type="predicted"/>
<keyword evidence="2" id="KW-1185">Reference proteome</keyword>
<evidence type="ECO:0000313" key="2">
    <source>
        <dbReference type="Proteomes" id="UP000466931"/>
    </source>
</evidence>
<dbReference type="Gene3D" id="3.40.960.10">
    <property type="entry name" value="VSR Endonuclease"/>
    <property type="match status" value="1"/>
</dbReference>
<dbReference type="EMBL" id="AP022612">
    <property type="protein sequence ID" value="BBZ35029.1"/>
    <property type="molecule type" value="Genomic_DNA"/>
</dbReference>
<dbReference type="AlphaFoldDB" id="A0A7I7Y0E5"/>
<sequence length="312" mass="34437">MCEHTGGAHLHTIRDVDNAAIALIHRLGGFATTQQLLTVITRQQLDVAVRRGDLTRLWRGVYGLTTPDLVGRLQALDLFLGTPAVACLGTAARLYGFDTENTTAIHILDTGARVRPTVGLMVHQRAGAPLQRVSSRLATSPAWTAVEIARQLSRPRALATLDAALHSVRCTPDELARAVLDQRGRRGIVDVRALLEHADGRAESGMESEARLAMIDRGLPKPELQYEIHGFNGELWRSDFAWPEAMVCAEYESIEWHAGRAEMLRDKKRFAGIQQCGWTVIPIVSSDVRVNQAEFTDRIAHHLSTASRHKIA</sequence>
<gene>
    <name evidence="1" type="ORF">MCNF_36340</name>
</gene>